<organism evidence="4 5">
    <name type="scientific">Sinanodonta woodiana</name>
    <name type="common">Chinese pond mussel</name>
    <name type="synonym">Anodonta woodiana</name>
    <dbReference type="NCBI Taxonomy" id="1069815"/>
    <lineage>
        <taxon>Eukaryota</taxon>
        <taxon>Metazoa</taxon>
        <taxon>Spiralia</taxon>
        <taxon>Lophotrochozoa</taxon>
        <taxon>Mollusca</taxon>
        <taxon>Bivalvia</taxon>
        <taxon>Autobranchia</taxon>
        <taxon>Heteroconchia</taxon>
        <taxon>Palaeoheterodonta</taxon>
        <taxon>Unionida</taxon>
        <taxon>Unionoidea</taxon>
        <taxon>Unionidae</taxon>
        <taxon>Unioninae</taxon>
        <taxon>Sinanodonta</taxon>
    </lineage>
</organism>
<evidence type="ECO:0008006" key="6">
    <source>
        <dbReference type="Google" id="ProtNLM"/>
    </source>
</evidence>
<accession>A0ABD3WSL9</accession>
<evidence type="ECO:0000256" key="3">
    <source>
        <dbReference type="RuleBase" id="RU000363"/>
    </source>
</evidence>
<proteinExistence type="inferred from homology"/>
<dbReference type="InterPro" id="IPR036291">
    <property type="entry name" value="NAD(P)-bd_dom_sf"/>
</dbReference>
<dbReference type="InterPro" id="IPR002347">
    <property type="entry name" value="SDR_fam"/>
</dbReference>
<dbReference type="Gene3D" id="3.40.50.720">
    <property type="entry name" value="NAD(P)-binding Rossmann-like Domain"/>
    <property type="match status" value="1"/>
</dbReference>
<evidence type="ECO:0000256" key="2">
    <source>
        <dbReference type="ARBA" id="ARBA00023002"/>
    </source>
</evidence>
<dbReference type="FunFam" id="3.40.50.720:FF:000047">
    <property type="entry name" value="NADP-dependent L-serine/L-allo-threonine dehydrogenase"/>
    <property type="match status" value="1"/>
</dbReference>
<dbReference type="EMBL" id="JBJQND010000005">
    <property type="protein sequence ID" value="KAL3876977.1"/>
    <property type="molecule type" value="Genomic_DNA"/>
</dbReference>
<dbReference type="PANTHER" id="PTHR43115:SF4">
    <property type="entry name" value="DEHYDROGENASE_REDUCTASE SDR FAMILY MEMBER 11"/>
    <property type="match status" value="1"/>
</dbReference>
<comment type="similarity">
    <text evidence="1 3">Belongs to the short-chain dehydrogenases/reductases (SDR) family.</text>
</comment>
<reference evidence="4 5" key="1">
    <citation type="submission" date="2024-11" db="EMBL/GenBank/DDBJ databases">
        <title>Chromosome-level genome assembly of the freshwater bivalve Anodonta woodiana.</title>
        <authorList>
            <person name="Chen X."/>
        </authorList>
    </citation>
    <scope>NUCLEOTIDE SEQUENCE [LARGE SCALE GENOMIC DNA]</scope>
    <source>
        <strain evidence="4">MN2024</strain>
        <tissue evidence="4">Gills</tissue>
    </source>
</reference>
<dbReference type="InterPro" id="IPR020904">
    <property type="entry name" value="Sc_DH/Rdtase_CS"/>
</dbReference>
<name>A0ABD3WSL9_SINWO</name>
<comment type="caution">
    <text evidence="4">The sequence shown here is derived from an EMBL/GenBank/DDBJ whole genome shotgun (WGS) entry which is preliminary data.</text>
</comment>
<evidence type="ECO:0000313" key="5">
    <source>
        <dbReference type="Proteomes" id="UP001634394"/>
    </source>
</evidence>
<dbReference type="GO" id="GO:0016616">
    <property type="term" value="F:oxidoreductase activity, acting on the CH-OH group of donors, NAD or NADP as acceptor"/>
    <property type="evidence" value="ECO:0007669"/>
    <property type="project" value="UniProtKB-ARBA"/>
</dbReference>
<sequence length="252" mass="27871">MDRWVGRVALVTGASAGIGEATVRKLAQLGMKVIGCARRTEKIEALKNELKGTPGSIVAIQCDLSKEDEILAMFEKIRTEFGGVDVCVNNAGLGHPAPLLSGDTTLWRHMLDVNVLGLMICCREAYKSMQERKVDDGHIFLLNSMSGHRMISDGNSHVYSATKYAVTAITEGLRNELRAVKSHIRVTAVSPGFVDTEFILRMYEDEKRAEEVRNIRKNLQADDIADAIIYALQAPPHVQVHDILMRPTEQVS</sequence>
<dbReference type="AlphaFoldDB" id="A0ABD3WSL9"/>
<dbReference type="PANTHER" id="PTHR43115">
    <property type="entry name" value="DEHYDROGENASE/REDUCTASE SDR FAMILY MEMBER 11"/>
    <property type="match status" value="1"/>
</dbReference>
<evidence type="ECO:0000256" key="1">
    <source>
        <dbReference type="ARBA" id="ARBA00006484"/>
    </source>
</evidence>
<dbReference type="PROSITE" id="PS00061">
    <property type="entry name" value="ADH_SHORT"/>
    <property type="match status" value="1"/>
</dbReference>
<dbReference type="PRINTS" id="PR00080">
    <property type="entry name" value="SDRFAMILY"/>
</dbReference>
<dbReference type="PRINTS" id="PR00081">
    <property type="entry name" value="GDHRDH"/>
</dbReference>
<dbReference type="Pfam" id="PF00106">
    <property type="entry name" value="adh_short"/>
    <property type="match status" value="1"/>
</dbReference>
<gene>
    <name evidence="4" type="ORF">ACJMK2_034748</name>
</gene>
<dbReference type="Proteomes" id="UP001634394">
    <property type="component" value="Unassembled WGS sequence"/>
</dbReference>
<protein>
    <recommendedName>
        <fullName evidence="6">Dehydrogenase/reductase SDR family member 11</fullName>
    </recommendedName>
</protein>
<keyword evidence="5" id="KW-1185">Reference proteome</keyword>
<evidence type="ECO:0000313" key="4">
    <source>
        <dbReference type="EMBL" id="KAL3876977.1"/>
    </source>
</evidence>
<dbReference type="SUPFAM" id="SSF51735">
    <property type="entry name" value="NAD(P)-binding Rossmann-fold domains"/>
    <property type="match status" value="1"/>
</dbReference>
<keyword evidence="2" id="KW-0560">Oxidoreductase</keyword>